<dbReference type="Proteomes" id="UP000095282">
    <property type="component" value="Unplaced"/>
</dbReference>
<proteinExistence type="predicted"/>
<accession>A0A1I7V3R1</accession>
<dbReference type="WBParaSite" id="Csp11.Scaffold630.g22090.t2">
    <property type="protein sequence ID" value="Csp11.Scaffold630.g22090.t2"/>
    <property type="gene ID" value="Csp11.Scaffold630.g22090"/>
</dbReference>
<keyword evidence="2" id="KW-1185">Reference proteome</keyword>
<evidence type="ECO:0000313" key="3">
    <source>
        <dbReference type="WBParaSite" id="Csp11.Scaffold630.g22090.t2"/>
    </source>
</evidence>
<feature type="region of interest" description="Disordered" evidence="1">
    <location>
        <begin position="1"/>
        <end position="52"/>
    </location>
</feature>
<dbReference type="AlphaFoldDB" id="A0A1I7V3R1"/>
<evidence type="ECO:0000256" key="1">
    <source>
        <dbReference type="SAM" id="MobiDB-lite"/>
    </source>
</evidence>
<feature type="compositionally biased region" description="Acidic residues" evidence="1">
    <location>
        <begin position="69"/>
        <end position="82"/>
    </location>
</feature>
<name>A0A1I7V3R1_9PELO</name>
<reference evidence="3" key="1">
    <citation type="submission" date="2016-11" db="UniProtKB">
        <authorList>
            <consortium name="WormBaseParasite"/>
        </authorList>
    </citation>
    <scope>IDENTIFICATION</scope>
</reference>
<sequence>MGDQQPTATDITDLDRRSPVDHEHGDSPYNDSDEHEEDFDGDDSKLLPCPFEKEDHPIWDSCQHCLEQISEEADEETDEEERAEGSSEGASRARRITCPICSHSVVRKEGLKTDTCFQTVDPAFADIFKAFDACAKDPTLPLPTIPGTMDKNGIVTLNSEAVAKLTVKGYPFSNKVSEK</sequence>
<feature type="compositionally biased region" description="Acidic residues" evidence="1">
    <location>
        <begin position="31"/>
        <end position="41"/>
    </location>
</feature>
<organism evidence="2 3">
    <name type="scientific">Caenorhabditis tropicalis</name>
    <dbReference type="NCBI Taxonomy" id="1561998"/>
    <lineage>
        <taxon>Eukaryota</taxon>
        <taxon>Metazoa</taxon>
        <taxon>Ecdysozoa</taxon>
        <taxon>Nematoda</taxon>
        <taxon>Chromadorea</taxon>
        <taxon>Rhabditida</taxon>
        <taxon>Rhabditina</taxon>
        <taxon>Rhabditomorpha</taxon>
        <taxon>Rhabditoidea</taxon>
        <taxon>Rhabditidae</taxon>
        <taxon>Peloderinae</taxon>
        <taxon>Caenorhabditis</taxon>
    </lineage>
</organism>
<feature type="compositionally biased region" description="Basic and acidic residues" evidence="1">
    <location>
        <begin position="13"/>
        <end position="26"/>
    </location>
</feature>
<evidence type="ECO:0000313" key="2">
    <source>
        <dbReference type="Proteomes" id="UP000095282"/>
    </source>
</evidence>
<feature type="region of interest" description="Disordered" evidence="1">
    <location>
        <begin position="69"/>
        <end position="93"/>
    </location>
</feature>
<protein>
    <submittedName>
        <fullName evidence="3">RING-type domain-containing protein</fullName>
    </submittedName>
</protein>
<feature type="compositionally biased region" description="Polar residues" evidence="1">
    <location>
        <begin position="1"/>
        <end position="10"/>
    </location>
</feature>